<keyword evidence="4" id="KW-1185">Reference proteome</keyword>
<feature type="domain" description="SEFIR" evidence="2">
    <location>
        <begin position="7"/>
        <end position="139"/>
    </location>
</feature>
<dbReference type="SUPFAM" id="SSF52200">
    <property type="entry name" value="Toll/Interleukin receptor TIR domain"/>
    <property type="match status" value="1"/>
</dbReference>
<reference evidence="3 4" key="1">
    <citation type="submission" date="2007-05" db="EMBL/GenBank/DDBJ databases">
        <title>Complete sequence of Geobacter uraniireducens Rf4.</title>
        <authorList>
            <consortium name="US DOE Joint Genome Institute"/>
            <person name="Copeland A."/>
            <person name="Lucas S."/>
            <person name="Lapidus A."/>
            <person name="Barry K."/>
            <person name="Detter J.C."/>
            <person name="Glavina del Rio T."/>
            <person name="Hammon N."/>
            <person name="Israni S."/>
            <person name="Dalin E."/>
            <person name="Tice H."/>
            <person name="Pitluck S."/>
            <person name="Chertkov O."/>
            <person name="Brettin T."/>
            <person name="Bruce D."/>
            <person name="Han C."/>
            <person name="Schmutz J."/>
            <person name="Larimer F."/>
            <person name="Land M."/>
            <person name="Hauser L."/>
            <person name="Kyrpides N."/>
            <person name="Mikhailova N."/>
            <person name="Shelobolina E."/>
            <person name="Aklujkar M."/>
            <person name="Lovley D."/>
            <person name="Richardson P."/>
        </authorList>
    </citation>
    <scope>NUCLEOTIDE SEQUENCE [LARGE SCALE GENOMIC DNA]</scope>
    <source>
        <strain evidence="3 4">Rf4</strain>
    </source>
</reference>
<evidence type="ECO:0000313" key="3">
    <source>
        <dbReference type="EMBL" id="ABQ26033.1"/>
    </source>
</evidence>
<dbReference type="KEGG" id="gur:Gura_1843"/>
<evidence type="ECO:0000259" key="2">
    <source>
        <dbReference type="PROSITE" id="PS51534"/>
    </source>
</evidence>
<dbReference type="HOGENOM" id="CLU_530763_0_0_7"/>
<dbReference type="EMBL" id="CP000698">
    <property type="protein sequence ID" value="ABQ26033.1"/>
    <property type="molecule type" value="Genomic_DNA"/>
</dbReference>
<evidence type="ECO:0000259" key="1">
    <source>
        <dbReference type="PROSITE" id="PS50104"/>
    </source>
</evidence>
<proteinExistence type="predicted"/>
<accession>A5GF28</accession>
<dbReference type="InterPro" id="IPR035897">
    <property type="entry name" value="Toll_tir_struct_dom_sf"/>
</dbReference>
<evidence type="ECO:0000313" key="4">
    <source>
        <dbReference type="Proteomes" id="UP000006695"/>
    </source>
</evidence>
<dbReference type="Gene3D" id="3.40.50.10140">
    <property type="entry name" value="Toll/interleukin-1 receptor homology (TIR) domain"/>
    <property type="match status" value="1"/>
</dbReference>
<gene>
    <name evidence="3" type="ordered locus">Gura_1843</name>
</gene>
<dbReference type="OrthoDB" id="5149141at2"/>
<protein>
    <submittedName>
        <fullName evidence="3">SEFIR domain protein</fullName>
    </submittedName>
</protein>
<dbReference type="Proteomes" id="UP000006695">
    <property type="component" value="Chromosome"/>
</dbReference>
<dbReference type="RefSeq" id="WP_011938738.1">
    <property type="nucleotide sequence ID" value="NC_009483.1"/>
</dbReference>
<dbReference type="Pfam" id="PF13676">
    <property type="entry name" value="TIR_2"/>
    <property type="match status" value="1"/>
</dbReference>
<dbReference type="STRING" id="351605.Gura_1843"/>
<name>A5GF28_GEOUR</name>
<dbReference type="InterPro" id="IPR000157">
    <property type="entry name" value="TIR_dom"/>
</dbReference>
<dbReference type="InterPro" id="IPR013568">
    <property type="entry name" value="SEFIR_dom"/>
</dbReference>
<sequence length="513" mass="57555">MAEETQIPKVFISYSHDNRDHKRWVAELASALRSNGVEVIFDQWDLGPGDDVPKFMEQSVRSADRVLMICTEQYVHKADDGNGGVGYEAMIVTGELVRDLGTSKFIPVIHQPPGSDLRPVSVSTRFYVDLGNSETYDEQFEILLRELHKIPALTKPPLGKNLFAILPSGEESPEYLNQEPTQEPHNSKIAEEVYSAALSIAKSGDFTAWRHLAKDIRQSAIDSLLEWRRLHEQKPPSNEEQLVAQTLEAAKCYSPLAAMALAGVESGRSKFNNQVAVLDDILFPKGWSLNGFKDVTNVPESIAFIYQALHGAAAVITDQLPLAMKLAKTQMDFPFWNEPIRLCDNTGVMGWPKALGQKVTPVWNALLSLPEQWAWLNEMFGDDYKAAIGAYYMALSLNEYAELLASGNAKVFFSGTHKSLDIPLWFLRLEVDDVRRALRLLTQDVDAVKSIWRVHGVEDDTIVLNWADWVKTCTGWLGNVYGFGCFFHAKGYFALLNNILPENPHIQRGDLFV</sequence>
<dbReference type="PROSITE" id="PS51534">
    <property type="entry name" value="SEFIR"/>
    <property type="match status" value="1"/>
</dbReference>
<dbReference type="GO" id="GO:0007165">
    <property type="term" value="P:signal transduction"/>
    <property type="evidence" value="ECO:0007669"/>
    <property type="project" value="InterPro"/>
</dbReference>
<dbReference type="PROSITE" id="PS50104">
    <property type="entry name" value="TIR"/>
    <property type="match status" value="1"/>
</dbReference>
<dbReference type="AlphaFoldDB" id="A5GF28"/>
<organism evidence="3 4">
    <name type="scientific">Geotalea uraniireducens (strain Rf4)</name>
    <name type="common">Geobacter uraniireducens</name>
    <dbReference type="NCBI Taxonomy" id="351605"/>
    <lineage>
        <taxon>Bacteria</taxon>
        <taxon>Pseudomonadati</taxon>
        <taxon>Thermodesulfobacteriota</taxon>
        <taxon>Desulfuromonadia</taxon>
        <taxon>Geobacterales</taxon>
        <taxon>Geobacteraceae</taxon>
        <taxon>Geotalea</taxon>
    </lineage>
</organism>
<feature type="domain" description="TIR" evidence="1">
    <location>
        <begin position="6"/>
        <end position="148"/>
    </location>
</feature>